<dbReference type="RefSeq" id="WP_185111146.1">
    <property type="nucleotide sequence ID" value="NZ_BAAAXY010000267.1"/>
</dbReference>
<keyword evidence="2" id="KW-1185">Reference proteome</keyword>
<proteinExistence type="predicted"/>
<dbReference type="AlphaFoldDB" id="A0A7X0P7Y7"/>
<evidence type="ECO:0000313" key="1">
    <source>
        <dbReference type="EMBL" id="MBB6556699.1"/>
    </source>
</evidence>
<dbReference type="Proteomes" id="UP000565579">
    <property type="component" value="Unassembled WGS sequence"/>
</dbReference>
<evidence type="ECO:0000313" key="2">
    <source>
        <dbReference type="Proteomes" id="UP000565579"/>
    </source>
</evidence>
<protein>
    <submittedName>
        <fullName evidence="1">Uncharacterized protein</fullName>
    </submittedName>
</protein>
<organism evidence="1 2">
    <name type="scientific">Nonomuraea rubra</name>
    <dbReference type="NCBI Taxonomy" id="46180"/>
    <lineage>
        <taxon>Bacteria</taxon>
        <taxon>Bacillati</taxon>
        <taxon>Actinomycetota</taxon>
        <taxon>Actinomycetes</taxon>
        <taxon>Streptosporangiales</taxon>
        <taxon>Streptosporangiaceae</taxon>
        <taxon>Nonomuraea</taxon>
    </lineage>
</organism>
<sequence length="104" mass="11161">MSSGPYTYVTLSMRPGSEPHLAISFYTPGLRVSAGMLFDDPRPYLEIRSRDADLHISTTGAGPVTSADLDTAREIFNAAARYLADCERLHAEQSATDQATPGAA</sequence>
<comment type="caution">
    <text evidence="1">The sequence shown here is derived from an EMBL/GenBank/DDBJ whole genome shotgun (WGS) entry which is preliminary data.</text>
</comment>
<accession>A0A7X0P7Y7</accession>
<dbReference type="EMBL" id="JACHMI010000001">
    <property type="protein sequence ID" value="MBB6556699.1"/>
    <property type="molecule type" value="Genomic_DNA"/>
</dbReference>
<name>A0A7X0P7Y7_9ACTN</name>
<reference evidence="1 2" key="1">
    <citation type="submission" date="2020-08" db="EMBL/GenBank/DDBJ databases">
        <title>Sequencing the genomes of 1000 actinobacteria strains.</title>
        <authorList>
            <person name="Klenk H.-P."/>
        </authorList>
    </citation>
    <scope>NUCLEOTIDE SEQUENCE [LARGE SCALE GENOMIC DNA]</scope>
    <source>
        <strain evidence="1 2">DSM 43768</strain>
    </source>
</reference>
<gene>
    <name evidence="1" type="ORF">HD593_011494</name>
</gene>